<comment type="caution">
    <text evidence="1">The sequence shown here is derived from an EMBL/GenBank/DDBJ whole genome shotgun (WGS) entry which is preliminary data.</text>
</comment>
<dbReference type="Proteomes" id="UP001165580">
    <property type="component" value="Unassembled WGS sequence"/>
</dbReference>
<keyword evidence="2" id="KW-1185">Reference proteome</keyword>
<evidence type="ECO:0000313" key="1">
    <source>
        <dbReference type="EMBL" id="MCS5715737.1"/>
    </source>
</evidence>
<dbReference type="RefSeq" id="WP_259487242.1">
    <property type="nucleotide sequence ID" value="NZ_JANTEZ010000005.1"/>
</dbReference>
<dbReference type="EMBL" id="JANTEZ010000005">
    <property type="protein sequence ID" value="MCS5715737.1"/>
    <property type="molecule type" value="Genomic_DNA"/>
</dbReference>
<organism evidence="1 2">
    <name type="scientific">Herbiconiux gentiana</name>
    <dbReference type="NCBI Taxonomy" id="2970912"/>
    <lineage>
        <taxon>Bacteria</taxon>
        <taxon>Bacillati</taxon>
        <taxon>Actinomycetota</taxon>
        <taxon>Actinomycetes</taxon>
        <taxon>Micrococcales</taxon>
        <taxon>Microbacteriaceae</taxon>
        <taxon>Herbiconiux</taxon>
    </lineage>
</organism>
<protein>
    <submittedName>
        <fullName evidence="1">Uncharacterized protein</fullName>
    </submittedName>
</protein>
<evidence type="ECO:0000313" key="2">
    <source>
        <dbReference type="Proteomes" id="UP001165580"/>
    </source>
</evidence>
<name>A0ABT2GHP4_9MICO</name>
<sequence length="119" mass="12945">MPYRTQEILSQWLEEFLAAGRRIDGLVEVLRQDGEDGADTGLVVIELANAPTTLYLEPVAPGDPRWAVTFLARDIDAARSSERVGALAAELAVVAELCRHLEARSASWESPTPVVDMIG</sequence>
<accession>A0ABT2GHP4</accession>
<gene>
    <name evidence="1" type="ORF">NVV95_14395</name>
</gene>
<proteinExistence type="predicted"/>
<reference evidence="1" key="1">
    <citation type="submission" date="2022-08" db="EMBL/GenBank/DDBJ databases">
        <authorList>
            <person name="Deng Y."/>
            <person name="Han X.-F."/>
            <person name="Zhang Y.-Q."/>
        </authorList>
    </citation>
    <scope>NUCLEOTIDE SEQUENCE</scope>
    <source>
        <strain evidence="1">CPCC 205716</strain>
    </source>
</reference>